<dbReference type="Pfam" id="PF00892">
    <property type="entry name" value="EamA"/>
    <property type="match status" value="1"/>
</dbReference>
<evidence type="ECO:0000256" key="2">
    <source>
        <dbReference type="ARBA" id="ARBA00022692"/>
    </source>
</evidence>
<feature type="transmembrane region" description="Helical" evidence="5">
    <location>
        <begin position="69"/>
        <end position="93"/>
    </location>
</feature>
<dbReference type="Proteomes" id="UP001447842">
    <property type="component" value="Chromosome"/>
</dbReference>
<proteinExistence type="predicted"/>
<dbReference type="PANTHER" id="PTHR22911:SF6">
    <property type="entry name" value="SOLUTE CARRIER FAMILY 35 MEMBER G1"/>
    <property type="match status" value="1"/>
</dbReference>
<feature type="transmembrane region" description="Helical" evidence="5">
    <location>
        <begin position="124"/>
        <end position="140"/>
    </location>
</feature>
<keyword evidence="4 5" id="KW-0472">Membrane</keyword>
<feature type="transmembrane region" description="Helical" evidence="5">
    <location>
        <begin position="99"/>
        <end position="117"/>
    </location>
</feature>
<feature type="transmembrane region" description="Helical" evidence="5">
    <location>
        <begin position="180"/>
        <end position="203"/>
    </location>
</feature>
<dbReference type="PANTHER" id="PTHR22911">
    <property type="entry name" value="ACYL-MALONYL CONDENSING ENZYME-RELATED"/>
    <property type="match status" value="1"/>
</dbReference>
<dbReference type="EMBL" id="CP147920">
    <property type="protein sequence ID" value="XAU14413.1"/>
    <property type="molecule type" value="Genomic_DNA"/>
</dbReference>
<feature type="transmembrane region" description="Helical" evidence="5">
    <location>
        <begin position="12"/>
        <end position="32"/>
    </location>
</feature>
<feature type="transmembrane region" description="Helical" evidence="5">
    <location>
        <begin position="253"/>
        <end position="272"/>
    </location>
</feature>
<feature type="transmembrane region" description="Helical" evidence="5">
    <location>
        <begin position="38"/>
        <end position="57"/>
    </location>
</feature>
<evidence type="ECO:0000256" key="3">
    <source>
        <dbReference type="ARBA" id="ARBA00022989"/>
    </source>
</evidence>
<feature type="transmembrane region" description="Helical" evidence="5">
    <location>
        <begin position="223"/>
        <end position="241"/>
    </location>
</feature>
<feature type="transmembrane region" description="Helical" evidence="5">
    <location>
        <begin position="278"/>
        <end position="294"/>
    </location>
</feature>
<evidence type="ECO:0000256" key="4">
    <source>
        <dbReference type="ARBA" id="ARBA00023136"/>
    </source>
</evidence>
<name>A0ABZ3H8H4_9BACT</name>
<dbReference type="InterPro" id="IPR000620">
    <property type="entry name" value="EamA_dom"/>
</dbReference>
<evidence type="ECO:0000256" key="5">
    <source>
        <dbReference type="SAM" id="Phobius"/>
    </source>
</evidence>
<protein>
    <submittedName>
        <fullName evidence="7">DMT family transporter</fullName>
    </submittedName>
</protein>
<evidence type="ECO:0000313" key="8">
    <source>
        <dbReference type="Proteomes" id="UP001447842"/>
    </source>
</evidence>
<organism evidence="7 8">
    <name type="scientific">Sulfurimonas diazotrophicus</name>
    <dbReference type="NCBI Taxonomy" id="3131939"/>
    <lineage>
        <taxon>Bacteria</taxon>
        <taxon>Pseudomonadati</taxon>
        <taxon>Campylobacterota</taxon>
        <taxon>Epsilonproteobacteria</taxon>
        <taxon>Campylobacterales</taxon>
        <taxon>Sulfurimonadaceae</taxon>
        <taxon>Sulfurimonas</taxon>
    </lineage>
</organism>
<dbReference type="RefSeq" id="WP_345972146.1">
    <property type="nucleotide sequence ID" value="NZ_CP147920.1"/>
</dbReference>
<comment type="subcellular location">
    <subcellularLocation>
        <location evidence="1">Membrane</location>
        <topology evidence="1">Multi-pass membrane protein</topology>
    </subcellularLocation>
</comment>
<evidence type="ECO:0000256" key="1">
    <source>
        <dbReference type="ARBA" id="ARBA00004141"/>
    </source>
</evidence>
<dbReference type="SUPFAM" id="SSF103481">
    <property type="entry name" value="Multidrug resistance efflux transporter EmrE"/>
    <property type="match status" value="2"/>
</dbReference>
<gene>
    <name evidence="7" type="ORF">WCY31_09145</name>
</gene>
<sequence length="297" mass="32069">MKQFLSQTDRGVLFMLLSALISALNGAVAKLLGDDLSALEIVFFRNLIGVLIILVMLRHTPPTLPGGKLHLLLLRGFFGFSAMILFFYTITVIPLGEAITLNKTSPLFVSVLAFFLMKEHLNRYALAALLIGFAGVLFISKPTGMLMGYEHFLGLLGGFFAASAYATIKTIRHVYDTRVIVLSFMGVGTLAPLLLFALSPFVSAPDALAFLFPAFFWPTSPKVWGLIAFMALISTLSQWLLTKAYSFSKAGIIGAVSYTNIPFAVGFGIMLGDGFPDAAVWLGIAMIIAAGLLVKKG</sequence>
<reference evidence="7 8" key="1">
    <citation type="submission" date="2024-03" db="EMBL/GenBank/DDBJ databases">
        <title>Sulfurimonas sp. HSL3-1.</title>
        <authorList>
            <person name="Wang S."/>
        </authorList>
    </citation>
    <scope>NUCLEOTIDE SEQUENCE [LARGE SCALE GENOMIC DNA]</scope>
    <source>
        <strain evidence="7 8">HSL3-1</strain>
    </source>
</reference>
<accession>A0ABZ3H8H4</accession>
<keyword evidence="8" id="KW-1185">Reference proteome</keyword>
<evidence type="ECO:0000313" key="7">
    <source>
        <dbReference type="EMBL" id="XAU14413.1"/>
    </source>
</evidence>
<evidence type="ECO:0000259" key="6">
    <source>
        <dbReference type="Pfam" id="PF00892"/>
    </source>
</evidence>
<feature type="domain" description="EamA" evidence="6">
    <location>
        <begin position="10"/>
        <end position="140"/>
    </location>
</feature>
<feature type="transmembrane region" description="Helical" evidence="5">
    <location>
        <begin position="152"/>
        <end position="168"/>
    </location>
</feature>
<dbReference type="InterPro" id="IPR037185">
    <property type="entry name" value="EmrE-like"/>
</dbReference>
<keyword evidence="3 5" id="KW-1133">Transmembrane helix</keyword>
<keyword evidence="2 5" id="KW-0812">Transmembrane</keyword>